<dbReference type="InterPro" id="IPR001128">
    <property type="entry name" value="Cyt_P450"/>
</dbReference>
<dbReference type="Gene3D" id="1.10.630.10">
    <property type="entry name" value="Cytochrome P450"/>
    <property type="match status" value="1"/>
</dbReference>
<gene>
    <name evidence="3" type="ORF">CCUR1050_LOCUS12201</name>
</gene>
<keyword evidence="2" id="KW-0408">Iron</keyword>
<dbReference type="GO" id="GO:0005506">
    <property type="term" value="F:iron ion binding"/>
    <property type="evidence" value="ECO:0007669"/>
    <property type="project" value="InterPro"/>
</dbReference>
<organism evidence="3">
    <name type="scientific">Cryptomonas curvata</name>
    <dbReference type="NCBI Taxonomy" id="233186"/>
    <lineage>
        <taxon>Eukaryota</taxon>
        <taxon>Cryptophyceae</taxon>
        <taxon>Cryptomonadales</taxon>
        <taxon>Cryptomonadaceae</taxon>
        <taxon>Cryptomonas</taxon>
    </lineage>
</organism>
<dbReference type="EMBL" id="HBEZ01022001">
    <property type="protein sequence ID" value="CAD8634520.1"/>
    <property type="molecule type" value="Transcribed_RNA"/>
</dbReference>
<sequence>MLVAGHDTTGYTLAWTLVELARNPPVQERLLAELDAANPGRGPWGPERLGGLVCLGGVIKEAMRLWPVAALGSGRVVEGDLPAGEFTVPRGAETLLPFFVIHRTGIERPDEFVPERWEDPAAADALGRLFLPFASGRRNCVGQNLAMLELRMVLAALVQRFSVALAPGAEVTAESFLTMRPAGALLLARPRP</sequence>
<dbReference type="AlphaFoldDB" id="A0A7S0QJV4"/>
<dbReference type="PANTHER" id="PTHR24305:SF166">
    <property type="entry name" value="CYTOCHROME P450 12A4, MITOCHONDRIAL-RELATED"/>
    <property type="match status" value="1"/>
</dbReference>
<comment type="cofactor">
    <cofactor evidence="2">
        <name>heme</name>
        <dbReference type="ChEBI" id="CHEBI:30413"/>
    </cofactor>
</comment>
<evidence type="ECO:0000256" key="2">
    <source>
        <dbReference type="PIRSR" id="PIRSR602401-1"/>
    </source>
</evidence>
<dbReference type="GO" id="GO:0016705">
    <property type="term" value="F:oxidoreductase activity, acting on paired donors, with incorporation or reduction of molecular oxygen"/>
    <property type="evidence" value="ECO:0007669"/>
    <property type="project" value="InterPro"/>
</dbReference>
<keyword evidence="2" id="KW-0349">Heme</keyword>
<comment type="similarity">
    <text evidence="1">Belongs to the cytochrome P450 family.</text>
</comment>
<name>A0A7S0QJV4_9CRYP</name>
<accession>A0A7S0QJV4</accession>
<feature type="binding site" description="axial binding residue" evidence="2">
    <location>
        <position position="140"/>
    </location>
    <ligand>
        <name>heme</name>
        <dbReference type="ChEBI" id="CHEBI:30413"/>
    </ligand>
    <ligandPart>
        <name>Fe</name>
        <dbReference type="ChEBI" id="CHEBI:18248"/>
    </ligandPart>
</feature>
<proteinExistence type="inferred from homology"/>
<dbReference type="GO" id="GO:0004497">
    <property type="term" value="F:monooxygenase activity"/>
    <property type="evidence" value="ECO:0007669"/>
    <property type="project" value="InterPro"/>
</dbReference>
<reference evidence="3" key="1">
    <citation type="submission" date="2021-01" db="EMBL/GenBank/DDBJ databases">
        <authorList>
            <person name="Corre E."/>
            <person name="Pelletier E."/>
            <person name="Niang G."/>
            <person name="Scheremetjew M."/>
            <person name="Finn R."/>
            <person name="Kale V."/>
            <person name="Holt S."/>
            <person name="Cochrane G."/>
            <person name="Meng A."/>
            <person name="Brown T."/>
            <person name="Cohen L."/>
        </authorList>
    </citation>
    <scope>NUCLEOTIDE SEQUENCE</scope>
    <source>
        <strain evidence="3">CCAP979/52</strain>
    </source>
</reference>
<dbReference type="InterPro" id="IPR050121">
    <property type="entry name" value="Cytochrome_P450_monoxygenase"/>
</dbReference>
<evidence type="ECO:0008006" key="4">
    <source>
        <dbReference type="Google" id="ProtNLM"/>
    </source>
</evidence>
<keyword evidence="2" id="KW-0479">Metal-binding</keyword>
<evidence type="ECO:0000313" key="3">
    <source>
        <dbReference type="EMBL" id="CAD8634520.1"/>
    </source>
</evidence>
<dbReference type="InterPro" id="IPR002401">
    <property type="entry name" value="Cyt_P450_E_grp-I"/>
</dbReference>
<dbReference type="Pfam" id="PF00067">
    <property type="entry name" value="p450"/>
    <property type="match status" value="1"/>
</dbReference>
<protein>
    <recommendedName>
        <fullName evidence="4">Cytochrome P450</fullName>
    </recommendedName>
</protein>
<dbReference type="SUPFAM" id="SSF48264">
    <property type="entry name" value="Cytochrome P450"/>
    <property type="match status" value="1"/>
</dbReference>
<dbReference type="PRINTS" id="PR00463">
    <property type="entry name" value="EP450I"/>
</dbReference>
<dbReference type="PANTHER" id="PTHR24305">
    <property type="entry name" value="CYTOCHROME P450"/>
    <property type="match status" value="1"/>
</dbReference>
<dbReference type="PRINTS" id="PR00385">
    <property type="entry name" value="P450"/>
</dbReference>
<dbReference type="InterPro" id="IPR036396">
    <property type="entry name" value="Cyt_P450_sf"/>
</dbReference>
<dbReference type="GO" id="GO:0020037">
    <property type="term" value="F:heme binding"/>
    <property type="evidence" value="ECO:0007669"/>
    <property type="project" value="InterPro"/>
</dbReference>
<evidence type="ECO:0000256" key="1">
    <source>
        <dbReference type="ARBA" id="ARBA00010617"/>
    </source>
</evidence>